<organism evidence="2 3">
    <name type="scientific">Catenaria anguillulae PL171</name>
    <dbReference type="NCBI Taxonomy" id="765915"/>
    <lineage>
        <taxon>Eukaryota</taxon>
        <taxon>Fungi</taxon>
        <taxon>Fungi incertae sedis</taxon>
        <taxon>Blastocladiomycota</taxon>
        <taxon>Blastocladiomycetes</taxon>
        <taxon>Blastocladiales</taxon>
        <taxon>Catenariaceae</taxon>
        <taxon>Catenaria</taxon>
    </lineage>
</organism>
<evidence type="ECO:0000256" key="1">
    <source>
        <dbReference type="SAM" id="MobiDB-lite"/>
    </source>
</evidence>
<feature type="compositionally biased region" description="Pro residues" evidence="1">
    <location>
        <begin position="110"/>
        <end position="126"/>
    </location>
</feature>
<dbReference type="AlphaFoldDB" id="A0A1Y2HEI2"/>
<gene>
    <name evidence="2" type="ORF">BCR44DRAFT_1442149</name>
</gene>
<feature type="region of interest" description="Disordered" evidence="1">
    <location>
        <begin position="96"/>
        <end position="159"/>
    </location>
</feature>
<sequence>MQAGSSVTLGFEIGNGARHVGPCTAQLVDLSTGRTQDIGSEADCVNKRDAMTVKLPSQTCTNCVIKVKVTATHLGASNPEFYDSCMDVNISGGSGGGNGGGNGGGGSNPAPAPPTAPTPTQQPPANPGRQARPTPTNAAPQRPGRDQLDGSNGDANGPCQVGQMKCGPGGNSILMCDPSNKFVSIPTAGGTKCVPNGNSVAINSA</sequence>
<reference evidence="2 3" key="1">
    <citation type="submission" date="2016-07" db="EMBL/GenBank/DDBJ databases">
        <title>Pervasive Adenine N6-methylation of Active Genes in Fungi.</title>
        <authorList>
            <consortium name="DOE Joint Genome Institute"/>
            <person name="Mondo S.J."/>
            <person name="Dannebaum R.O."/>
            <person name="Kuo R.C."/>
            <person name="Labutti K."/>
            <person name="Haridas S."/>
            <person name="Kuo A."/>
            <person name="Salamov A."/>
            <person name="Ahrendt S.R."/>
            <person name="Lipzen A."/>
            <person name="Sullivan W."/>
            <person name="Andreopoulos W.B."/>
            <person name="Clum A."/>
            <person name="Lindquist E."/>
            <person name="Daum C."/>
            <person name="Ramamoorthy G.K."/>
            <person name="Gryganskyi A."/>
            <person name="Culley D."/>
            <person name="Magnuson J.K."/>
            <person name="James T.Y."/>
            <person name="O'Malley M.A."/>
            <person name="Stajich J.E."/>
            <person name="Spatafora J.W."/>
            <person name="Visel A."/>
            <person name="Grigoriev I.V."/>
        </authorList>
    </citation>
    <scope>NUCLEOTIDE SEQUENCE [LARGE SCALE GENOMIC DNA]</scope>
    <source>
        <strain evidence="2 3">PL171</strain>
    </source>
</reference>
<dbReference type="Proteomes" id="UP000193411">
    <property type="component" value="Unassembled WGS sequence"/>
</dbReference>
<protein>
    <submittedName>
        <fullName evidence="2">Uncharacterized protein</fullName>
    </submittedName>
</protein>
<proteinExistence type="predicted"/>
<dbReference type="STRING" id="765915.A0A1Y2HEI2"/>
<keyword evidence="3" id="KW-1185">Reference proteome</keyword>
<comment type="caution">
    <text evidence="2">The sequence shown here is derived from an EMBL/GenBank/DDBJ whole genome shotgun (WGS) entry which is preliminary data.</text>
</comment>
<feature type="compositionally biased region" description="Gly residues" evidence="1">
    <location>
        <begin position="96"/>
        <end position="107"/>
    </location>
</feature>
<dbReference type="EMBL" id="MCFL01000059">
    <property type="protein sequence ID" value="ORZ31492.1"/>
    <property type="molecule type" value="Genomic_DNA"/>
</dbReference>
<accession>A0A1Y2HEI2</accession>
<dbReference type="OrthoDB" id="5559126at2759"/>
<name>A0A1Y2HEI2_9FUNG</name>
<evidence type="ECO:0000313" key="2">
    <source>
        <dbReference type="EMBL" id="ORZ31492.1"/>
    </source>
</evidence>
<evidence type="ECO:0000313" key="3">
    <source>
        <dbReference type="Proteomes" id="UP000193411"/>
    </source>
</evidence>